<name>A0A9N8WM31_9GLOM</name>
<feature type="compositionally biased region" description="Polar residues" evidence="1">
    <location>
        <begin position="351"/>
        <end position="363"/>
    </location>
</feature>
<feature type="compositionally biased region" description="Polar residues" evidence="1">
    <location>
        <begin position="298"/>
        <end position="313"/>
    </location>
</feature>
<organism evidence="2 3">
    <name type="scientific">Paraglomus brasilianum</name>
    <dbReference type="NCBI Taxonomy" id="144538"/>
    <lineage>
        <taxon>Eukaryota</taxon>
        <taxon>Fungi</taxon>
        <taxon>Fungi incertae sedis</taxon>
        <taxon>Mucoromycota</taxon>
        <taxon>Glomeromycotina</taxon>
        <taxon>Glomeromycetes</taxon>
        <taxon>Paraglomerales</taxon>
        <taxon>Paraglomeraceae</taxon>
        <taxon>Paraglomus</taxon>
    </lineage>
</organism>
<sequence>MSYNPANLIQTTTLPSNTPHLQFAPTRYIVPPTGQYVPTNLVQAIGNGQRIPLPNGVLPQRLSNPHTQFASQRVQLWNAFMKVISWAEQLSEQVYEDKRERWKRGKRSGKNIPNNANKSEIDYWTTPIKNFFAEDTRLRYIFLNSHTQKHDTYDLKYHNLAHFFRRFYISDVINVRLVPGYPDERSFFQDMTLRFQKATFTYHYKDGSQVVHSGTLAVKFNNFVRMSSFEFKTDKCIEYLPRDPKTREVKDCRKESGQSIEPYGIPKLVTEYLEVYSITLLLAQKYGGIGPSEPLKSWRTTNNRPAMSPMLQSPSPPNIKDGDIKNEHISMGITGNDVQAPTPQPTPSPSGTNAGQISMNKSVKSPAAPEKRHNDGSGTPTIQKKRRTTSANGPKSSPRKQ</sequence>
<evidence type="ECO:0000256" key="1">
    <source>
        <dbReference type="SAM" id="MobiDB-lite"/>
    </source>
</evidence>
<dbReference type="Pfam" id="PF01803">
    <property type="entry name" value="LIM_bind"/>
    <property type="match status" value="1"/>
</dbReference>
<dbReference type="OrthoDB" id="774557at2759"/>
<feature type="region of interest" description="Disordered" evidence="1">
    <location>
        <begin position="292"/>
        <end position="401"/>
    </location>
</feature>
<protein>
    <submittedName>
        <fullName evidence="2">10875_t:CDS:1</fullName>
    </submittedName>
</protein>
<accession>A0A9N8WM31</accession>
<keyword evidence="3" id="KW-1185">Reference proteome</keyword>
<reference evidence="2" key="1">
    <citation type="submission" date="2021-06" db="EMBL/GenBank/DDBJ databases">
        <authorList>
            <person name="Kallberg Y."/>
            <person name="Tangrot J."/>
            <person name="Rosling A."/>
        </authorList>
    </citation>
    <scope>NUCLEOTIDE SEQUENCE</scope>
    <source>
        <strain evidence="2">BR232B</strain>
    </source>
</reference>
<dbReference type="InterPro" id="IPR029005">
    <property type="entry name" value="LIM-bd/SEUSS"/>
</dbReference>
<dbReference type="AlphaFoldDB" id="A0A9N8WM31"/>
<comment type="caution">
    <text evidence="2">The sequence shown here is derived from an EMBL/GenBank/DDBJ whole genome shotgun (WGS) entry which is preliminary data.</text>
</comment>
<evidence type="ECO:0000313" key="2">
    <source>
        <dbReference type="EMBL" id="CAG8489545.1"/>
    </source>
</evidence>
<gene>
    <name evidence="2" type="ORF">PBRASI_LOCUS2027</name>
</gene>
<evidence type="ECO:0000313" key="3">
    <source>
        <dbReference type="Proteomes" id="UP000789739"/>
    </source>
</evidence>
<dbReference type="Proteomes" id="UP000789739">
    <property type="component" value="Unassembled WGS sequence"/>
</dbReference>
<proteinExistence type="predicted"/>
<dbReference type="EMBL" id="CAJVPI010000147">
    <property type="protein sequence ID" value="CAG8489545.1"/>
    <property type="molecule type" value="Genomic_DNA"/>
</dbReference>